<proteinExistence type="predicted"/>
<dbReference type="AlphaFoldDB" id="A0A7S3FT98"/>
<dbReference type="EMBL" id="HBIA01006808">
    <property type="protein sequence ID" value="CAE0231685.1"/>
    <property type="molecule type" value="Transcribed_RNA"/>
</dbReference>
<gene>
    <name evidence="1" type="ORF">SRAS04492_LOCUS3483</name>
</gene>
<reference evidence="1" key="1">
    <citation type="submission" date="2021-01" db="EMBL/GenBank/DDBJ databases">
        <authorList>
            <person name="Corre E."/>
            <person name="Pelletier E."/>
            <person name="Niang G."/>
            <person name="Scheremetjew M."/>
            <person name="Finn R."/>
            <person name="Kale V."/>
            <person name="Holt S."/>
            <person name="Cochrane G."/>
            <person name="Meng A."/>
            <person name="Brown T."/>
            <person name="Cohen L."/>
        </authorList>
    </citation>
    <scope>NUCLEOTIDE SEQUENCE</scope>
    <source>
        <strain evidence="1">Ras09</strain>
    </source>
</reference>
<sequence length="195" mass="21193">MGDSLLVAARTGEFDRLALPQQLGQPLEFAHFLLLYVVRELYLIFLGLTPSHLRSSSPLSTPGPWCHAQPPTRPHLLRQGTGEVDEVGGRHLVLDRGLNYHTLVLWLRDYGRQLPHELDGLRLGQVGKELVILLVVKVLNVGLVLVLDGLEVPAHLPLLKRGALRGSGVVGNLLVVLGPSRNGHLGGRVGPVVVD</sequence>
<protein>
    <submittedName>
        <fullName evidence="1">Uncharacterized protein</fullName>
    </submittedName>
</protein>
<organism evidence="1">
    <name type="scientific">Strombidium rassoulzadegani</name>
    <dbReference type="NCBI Taxonomy" id="1082188"/>
    <lineage>
        <taxon>Eukaryota</taxon>
        <taxon>Sar</taxon>
        <taxon>Alveolata</taxon>
        <taxon>Ciliophora</taxon>
        <taxon>Intramacronucleata</taxon>
        <taxon>Spirotrichea</taxon>
        <taxon>Oligotrichia</taxon>
        <taxon>Strombidiidae</taxon>
        <taxon>Strombidium</taxon>
    </lineage>
</organism>
<name>A0A7S3FT98_9SPIT</name>
<evidence type="ECO:0000313" key="1">
    <source>
        <dbReference type="EMBL" id="CAE0231685.1"/>
    </source>
</evidence>
<accession>A0A7S3FT98</accession>